<gene>
    <name evidence="2" type="ORF">HUV48_12100</name>
</gene>
<evidence type="ECO:0000256" key="1">
    <source>
        <dbReference type="SAM" id="SignalP"/>
    </source>
</evidence>
<feature type="signal peptide" evidence="1">
    <location>
        <begin position="1"/>
        <end position="28"/>
    </location>
</feature>
<dbReference type="EMBL" id="JABWGV010000005">
    <property type="protein sequence ID" value="NVD45750.1"/>
    <property type="molecule type" value="Genomic_DNA"/>
</dbReference>
<evidence type="ECO:0000313" key="2">
    <source>
        <dbReference type="EMBL" id="NVD45750.1"/>
    </source>
</evidence>
<name>A0A850H529_9SPHN</name>
<keyword evidence="3" id="KW-1185">Reference proteome</keyword>
<reference evidence="2 3" key="1">
    <citation type="submission" date="2020-06" db="EMBL/GenBank/DDBJ databases">
        <title>Altererythrobacter sp. HHU K3-1.</title>
        <authorList>
            <person name="Zhang D."/>
            <person name="Xue H."/>
        </authorList>
    </citation>
    <scope>NUCLEOTIDE SEQUENCE [LARGE SCALE GENOMIC DNA]</scope>
    <source>
        <strain evidence="2 3">HHU K3-1</strain>
    </source>
</reference>
<proteinExistence type="predicted"/>
<dbReference type="SUPFAM" id="SSF56935">
    <property type="entry name" value="Porins"/>
    <property type="match status" value="1"/>
</dbReference>
<dbReference type="RefSeq" id="WP_176268062.1">
    <property type="nucleotide sequence ID" value="NZ_JABWGV010000005.1"/>
</dbReference>
<organism evidence="2 3">
    <name type="scientific">Qipengyuania atrilutea</name>
    <dbReference type="NCBI Taxonomy" id="2744473"/>
    <lineage>
        <taxon>Bacteria</taxon>
        <taxon>Pseudomonadati</taxon>
        <taxon>Pseudomonadota</taxon>
        <taxon>Alphaproteobacteria</taxon>
        <taxon>Sphingomonadales</taxon>
        <taxon>Erythrobacteraceae</taxon>
        <taxon>Qipengyuania</taxon>
    </lineage>
</organism>
<accession>A0A850H529</accession>
<evidence type="ECO:0000313" key="3">
    <source>
        <dbReference type="Proteomes" id="UP000561438"/>
    </source>
</evidence>
<dbReference type="AlphaFoldDB" id="A0A850H529"/>
<dbReference type="Proteomes" id="UP000561438">
    <property type="component" value="Unassembled WGS sequence"/>
</dbReference>
<sequence length="411" mass="44283">MMQPSITRTGTGSLTVVLAAFGSTGATADTRAQVRVSADGGYETNAFLLDGDQSGAFSASIEIEPSVTFESDLTTFRITGSVRLPQYNEGLGTEDSYRLNAGGQTRIDERTTLRANASFQSSRTLSQYNLNNLLGDPLLLEPGEFPDVEFIDPTLAGVRGRNTSLSVDASVSRVLSPRDSLSVGMSARQSITERFNGRDYRQAGFNAGWGHQLTPRTSLQTSVQASKADYFDQSIGDGQFVTSLVGLQHQISPTMNVTGQVGASFTSIQGPEDTSINNVGFAANGSLCRRGFQSSLCVNAGRQASPTTYAGIRTTTTIAGSYSRALSEFDRLSLSASYARADQIDRDWLGFETDGSEEIYGASAQWRRYFTDRLSAYVRGGYSNTSGRSRTGRDGNLQGFIGISYMFGETR</sequence>
<comment type="caution">
    <text evidence="2">The sequence shown here is derived from an EMBL/GenBank/DDBJ whole genome shotgun (WGS) entry which is preliminary data.</text>
</comment>
<keyword evidence="1" id="KW-0732">Signal</keyword>
<feature type="chain" id="PRO_5032863773" evidence="1">
    <location>
        <begin position="29"/>
        <end position="411"/>
    </location>
</feature>
<protein>
    <submittedName>
        <fullName evidence="2">Uncharacterized protein</fullName>
    </submittedName>
</protein>